<gene>
    <name evidence="1" type="ORF">Micbo1qcDRAFT_212629</name>
</gene>
<organism evidence="1 2">
    <name type="scientific">Microdochium bolleyi</name>
    <dbReference type="NCBI Taxonomy" id="196109"/>
    <lineage>
        <taxon>Eukaryota</taxon>
        <taxon>Fungi</taxon>
        <taxon>Dikarya</taxon>
        <taxon>Ascomycota</taxon>
        <taxon>Pezizomycotina</taxon>
        <taxon>Sordariomycetes</taxon>
        <taxon>Xylariomycetidae</taxon>
        <taxon>Xylariales</taxon>
        <taxon>Microdochiaceae</taxon>
        <taxon>Microdochium</taxon>
    </lineage>
</organism>
<proteinExistence type="predicted"/>
<dbReference type="Proteomes" id="UP000070501">
    <property type="component" value="Unassembled WGS sequence"/>
</dbReference>
<dbReference type="AlphaFoldDB" id="A0A136IX43"/>
<reference evidence="2" key="1">
    <citation type="submission" date="2016-02" db="EMBL/GenBank/DDBJ databases">
        <title>Draft genome sequence of Microdochium bolleyi, a fungal endophyte of beachgrass.</title>
        <authorList>
            <consortium name="DOE Joint Genome Institute"/>
            <person name="David A.S."/>
            <person name="May G."/>
            <person name="Haridas S."/>
            <person name="Lim J."/>
            <person name="Wang M."/>
            <person name="Labutti K."/>
            <person name="Lipzen A."/>
            <person name="Barry K."/>
            <person name="Grigoriev I.V."/>
        </authorList>
    </citation>
    <scope>NUCLEOTIDE SEQUENCE [LARGE SCALE GENOMIC DNA]</scope>
    <source>
        <strain evidence="2">J235TASD1</strain>
    </source>
</reference>
<dbReference type="EMBL" id="KQ964255">
    <property type="protein sequence ID" value="KXJ89286.1"/>
    <property type="molecule type" value="Genomic_DNA"/>
</dbReference>
<evidence type="ECO:0000313" key="2">
    <source>
        <dbReference type="Proteomes" id="UP000070501"/>
    </source>
</evidence>
<keyword evidence="2" id="KW-1185">Reference proteome</keyword>
<dbReference type="InParanoid" id="A0A136IX43"/>
<protein>
    <submittedName>
        <fullName evidence="1">Uncharacterized protein</fullName>
    </submittedName>
</protein>
<evidence type="ECO:0000313" key="1">
    <source>
        <dbReference type="EMBL" id="KXJ89286.1"/>
    </source>
</evidence>
<accession>A0A136IX43</accession>
<name>A0A136IX43_9PEZI</name>
<sequence>MSYHANVEIFTVFLYDEGSKLVSAITLEVYPSEVNKHNRDFDDDPVWFIEEKGRTTLSTLQNKLREKMAQQVVHNKHGSVKEGRGTVTAFHHAKVQWGAMNATDGLSSPKASGPDLFLLADKPLLAQLRIMDKRAADWIAVKADVGVGEADLIVKTKGTGRSRH</sequence>